<evidence type="ECO:0000256" key="2">
    <source>
        <dbReference type="ARBA" id="ARBA00001946"/>
    </source>
</evidence>
<evidence type="ECO:0000256" key="5">
    <source>
        <dbReference type="ARBA" id="ARBA00022842"/>
    </source>
</evidence>
<dbReference type="PANTHER" id="PTHR12318">
    <property type="entry name" value="TESTOSTERONE-REGULATED PROTEIN RP2"/>
    <property type="match status" value="1"/>
</dbReference>
<evidence type="ECO:0000259" key="7">
    <source>
        <dbReference type="PROSITE" id="PS51462"/>
    </source>
</evidence>
<dbReference type="InterPro" id="IPR000086">
    <property type="entry name" value="NUDIX_hydrolase_dom"/>
</dbReference>
<accession>A0ABN1G2X3</accession>
<dbReference type="InterPro" id="IPR015797">
    <property type="entry name" value="NUDIX_hydrolase-like_dom_sf"/>
</dbReference>
<keyword evidence="4" id="KW-0378">Hydrolase</keyword>
<protein>
    <recommendedName>
        <fullName evidence="7">Nudix hydrolase domain-containing protein</fullName>
    </recommendedName>
</protein>
<dbReference type="PANTHER" id="PTHR12318:SF0">
    <property type="entry name" value="ACYL-COENZYME A DIPHOSPHATASE NUDT19"/>
    <property type="match status" value="1"/>
</dbReference>
<dbReference type="InterPro" id="IPR039121">
    <property type="entry name" value="NUDT19"/>
</dbReference>
<dbReference type="SUPFAM" id="SSF55811">
    <property type="entry name" value="Nudix"/>
    <property type="match status" value="1"/>
</dbReference>
<evidence type="ECO:0000256" key="4">
    <source>
        <dbReference type="ARBA" id="ARBA00022801"/>
    </source>
</evidence>
<evidence type="ECO:0000256" key="1">
    <source>
        <dbReference type="ARBA" id="ARBA00001936"/>
    </source>
</evidence>
<reference evidence="9" key="1">
    <citation type="journal article" date="2019" name="Int. J. Syst. Evol. Microbiol.">
        <title>The Global Catalogue of Microorganisms (GCM) 10K type strain sequencing project: providing services to taxonomists for standard genome sequencing and annotation.</title>
        <authorList>
            <consortium name="The Broad Institute Genomics Platform"/>
            <consortium name="The Broad Institute Genome Sequencing Center for Infectious Disease"/>
            <person name="Wu L."/>
            <person name="Ma J."/>
        </authorList>
    </citation>
    <scope>NUCLEOTIDE SEQUENCE [LARGE SCALE GENOMIC DNA]</scope>
    <source>
        <strain evidence="9">JCM 10671</strain>
    </source>
</reference>
<evidence type="ECO:0000313" key="8">
    <source>
        <dbReference type="EMBL" id="GAA0603014.1"/>
    </source>
</evidence>
<keyword evidence="5" id="KW-0460">Magnesium</keyword>
<feature type="domain" description="Nudix hydrolase" evidence="7">
    <location>
        <begin position="37"/>
        <end position="241"/>
    </location>
</feature>
<evidence type="ECO:0000256" key="6">
    <source>
        <dbReference type="ARBA" id="ARBA00023211"/>
    </source>
</evidence>
<dbReference type="Gene3D" id="3.90.79.10">
    <property type="entry name" value="Nucleoside Triphosphate Pyrophosphohydrolase"/>
    <property type="match status" value="1"/>
</dbReference>
<evidence type="ECO:0000256" key="3">
    <source>
        <dbReference type="ARBA" id="ARBA00022723"/>
    </source>
</evidence>
<dbReference type="PROSITE" id="PS51462">
    <property type="entry name" value="NUDIX"/>
    <property type="match status" value="1"/>
</dbReference>
<dbReference type="EMBL" id="BAAAHE010000001">
    <property type="protein sequence ID" value="GAA0603014.1"/>
    <property type="molecule type" value="Genomic_DNA"/>
</dbReference>
<comment type="caution">
    <text evidence="8">The sequence shown here is derived from an EMBL/GenBank/DDBJ whole genome shotgun (WGS) entry which is preliminary data.</text>
</comment>
<dbReference type="RefSeq" id="WP_344600382.1">
    <property type="nucleotide sequence ID" value="NZ_BAAAHE010000001.1"/>
</dbReference>
<sequence length="293" mass="32354">MTVVPPEFRALLGTRKLPLKRVAQVEDLWEGRTEMAPARDAATVLLLRDTAAGVEVYVLRRQATMAFASGQYVFPGGSVDERDESIDVEWIGPDPSHWGKLFAAPEPLARALVCAAIRETFEESGVLLAGPDAETVVADTSGPDWEADRVALINRELSFSDFLSRRGLVVRADLVVPWAHWVTPVFEPRRFDTRFFVAALPAGQVTREFNEEADQVEWVRPDAAIERWKEGDMSIMPPTLISLAEIGRYATVADAMAAAADREIAPLVPHAVIRDDELFMVLPGDADYVSPLD</sequence>
<dbReference type="CDD" id="cd18870">
    <property type="entry name" value="NUDIX_AcylCoAdiphos_Nudt19"/>
    <property type="match status" value="1"/>
</dbReference>
<gene>
    <name evidence="8" type="ORF">GCM10009547_00650</name>
</gene>
<comment type="cofactor">
    <cofactor evidence="2">
        <name>Mg(2+)</name>
        <dbReference type="ChEBI" id="CHEBI:18420"/>
    </cofactor>
</comment>
<keyword evidence="6" id="KW-0464">Manganese</keyword>
<dbReference type="Proteomes" id="UP001500957">
    <property type="component" value="Unassembled WGS sequence"/>
</dbReference>
<organism evidence="8 9">
    <name type="scientific">Sporichthya brevicatena</name>
    <dbReference type="NCBI Taxonomy" id="171442"/>
    <lineage>
        <taxon>Bacteria</taxon>
        <taxon>Bacillati</taxon>
        <taxon>Actinomycetota</taxon>
        <taxon>Actinomycetes</taxon>
        <taxon>Sporichthyales</taxon>
        <taxon>Sporichthyaceae</taxon>
        <taxon>Sporichthya</taxon>
    </lineage>
</organism>
<evidence type="ECO:0000313" key="9">
    <source>
        <dbReference type="Proteomes" id="UP001500957"/>
    </source>
</evidence>
<comment type="cofactor">
    <cofactor evidence="1">
        <name>Mn(2+)</name>
        <dbReference type="ChEBI" id="CHEBI:29035"/>
    </cofactor>
</comment>
<keyword evidence="9" id="KW-1185">Reference proteome</keyword>
<name>A0ABN1G2X3_9ACTN</name>
<proteinExistence type="predicted"/>
<keyword evidence="3" id="KW-0479">Metal-binding</keyword>